<evidence type="ECO:0000313" key="1">
    <source>
        <dbReference type="EMBL" id="KMP08617.1"/>
    </source>
</evidence>
<evidence type="ECO:0000313" key="2">
    <source>
        <dbReference type="Proteomes" id="UP000054565"/>
    </source>
</evidence>
<proteinExistence type="predicted"/>
<sequence length="139" mass="15778">METVDFKSIVALYLEILFWFSLSEVFFTIPSDWSWNVLGHFLSAAESYIDCISSSLESRCAARRSPYFDFWFKGLWTQGVGTPFWKQIFPNGIEMKSPDINAFEAGQHSILGILLATRRLVISAAQPTAFAQNNNLRAI</sequence>
<organism evidence="1 2">
    <name type="scientific">Coccidioides immitis RMSCC 2394</name>
    <dbReference type="NCBI Taxonomy" id="404692"/>
    <lineage>
        <taxon>Eukaryota</taxon>
        <taxon>Fungi</taxon>
        <taxon>Dikarya</taxon>
        <taxon>Ascomycota</taxon>
        <taxon>Pezizomycotina</taxon>
        <taxon>Eurotiomycetes</taxon>
        <taxon>Eurotiomycetidae</taxon>
        <taxon>Onygenales</taxon>
        <taxon>Onygenaceae</taxon>
        <taxon>Coccidioides</taxon>
    </lineage>
</organism>
<dbReference type="Proteomes" id="UP000054565">
    <property type="component" value="Unassembled WGS sequence"/>
</dbReference>
<name>A0A0J7BEP6_COCIT</name>
<reference evidence="2" key="1">
    <citation type="journal article" date="2010" name="Genome Res.">
        <title>Population genomic sequencing of Coccidioides fungi reveals recent hybridization and transposon control.</title>
        <authorList>
            <person name="Neafsey D.E."/>
            <person name="Barker B.M."/>
            <person name="Sharpton T.J."/>
            <person name="Stajich J.E."/>
            <person name="Park D.J."/>
            <person name="Whiston E."/>
            <person name="Hung C.-Y."/>
            <person name="McMahan C."/>
            <person name="White J."/>
            <person name="Sykes S."/>
            <person name="Heiman D."/>
            <person name="Young S."/>
            <person name="Zeng Q."/>
            <person name="Abouelleil A."/>
            <person name="Aftuck L."/>
            <person name="Bessette D."/>
            <person name="Brown A."/>
            <person name="FitzGerald M."/>
            <person name="Lui A."/>
            <person name="Macdonald J.P."/>
            <person name="Priest M."/>
            <person name="Orbach M.J."/>
            <person name="Galgiani J.N."/>
            <person name="Kirkland T.N."/>
            <person name="Cole G.T."/>
            <person name="Birren B.W."/>
            <person name="Henn M.R."/>
            <person name="Taylor J.W."/>
            <person name="Rounsley S.D."/>
        </authorList>
    </citation>
    <scope>NUCLEOTIDE SEQUENCE [LARGE SCALE GENOMIC DNA]</scope>
    <source>
        <strain evidence="2">RMSCC 2394</strain>
    </source>
</reference>
<dbReference type="AlphaFoldDB" id="A0A0J7BEP6"/>
<gene>
    <name evidence="1" type="ORF">CIRG_08298</name>
</gene>
<protein>
    <submittedName>
        <fullName evidence="1">Uncharacterized protein</fullName>
    </submittedName>
</protein>
<dbReference type="EMBL" id="DS028098">
    <property type="protein sequence ID" value="KMP08617.1"/>
    <property type="molecule type" value="Genomic_DNA"/>
</dbReference>
<accession>A0A0J7BEP6</accession>